<dbReference type="EMBL" id="JALAZD010000001">
    <property type="protein sequence ID" value="MCI0127558.1"/>
    <property type="molecule type" value="Genomic_DNA"/>
</dbReference>
<evidence type="ECO:0000313" key="2">
    <source>
        <dbReference type="EMBL" id="MCI0127558.1"/>
    </source>
</evidence>
<gene>
    <name evidence="2" type="ORF">ML536_12060</name>
</gene>
<keyword evidence="3" id="KW-1185">Reference proteome</keyword>
<accession>A0AA41UBI5</accession>
<organism evidence="2 3">
    <name type="scientific">Paradevosia shaoguanensis</name>
    <dbReference type="NCBI Taxonomy" id="1335043"/>
    <lineage>
        <taxon>Bacteria</taxon>
        <taxon>Pseudomonadati</taxon>
        <taxon>Pseudomonadota</taxon>
        <taxon>Alphaproteobacteria</taxon>
        <taxon>Hyphomicrobiales</taxon>
        <taxon>Devosiaceae</taxon>
        <taxon>Paradevosia</taxon>
    </lineage>
</organism>
<evidence type="ECO:0000313" key="3">
    <source>
        <dbReference type="Proteomes" id="UP001156140"/>
    </source>
</evidence>
<dbReference type="InterPro" id="IPR021263">
    <property type="entry name" value="DUF2840"/>
</dbReference>
<reference evidence="2" key="1">
    <citation type="submission" date="2022-03" db="EMBL/GenBank/DDBJ databases">
        <title>The complete genome sequence of a Methyloterrigena soli.</title>
        <authorList>
            <person name="Zi Z."/>
        </authorList>
    </citation>
    <scope>NUCLEOTIDE SEQUENCE</scope>
    <source>
        <strain evidence="2">M48</strain>
    </source>
</reference>
<evidence type="ECO:0000256" key="1">
    <source>
        <dbReference type="SAM" id="MobiDB-lite"/>
    </source>
</evidence>
<feature type="region of interest" description="Disordered" evidence="1">
    <location>
        <begin position="1"/>
        <end position="20"/>
    </location>
</feature>
<name>A0AA41UBI5_9HYPH</name>
<dbReference type="Pfam" id="PF11000">
    <property type="entry name" value="DUF2840"/>
    <property type="match status" value="1"/>
</dbReference>
<protein>
    <submittedName>
        <fullName evidence="2">DUF2840 domain-containing protein</fullName>
    </submittedName>
</protein>
<comment type="caution">
    <text evidence="2">The sequence shown here is derived from an EMBL/GenBank/DDBJ whole genome shotgun (WGS) entry which is preliminary data.</text>
</comment>
<dbReference type="AlphaFoldDB" id="A0AA41UBI5"/>
<sequence>MNGTAAPRVRGGPMPSALSPDRMTRVELTWIEKKIEYWIRFGQAANEQIVDRRQRILSFRPNTVFAFVRWAANDFGTIISRIDIVRAVEPGEAYQTLPFVRPGGEILLKIEGWPKVEDVLRHVDAIEAIGIDADAVSPEHWRHVHNRMAAGHQPRAYTLEQHRAFLLRRKAQP</sequence>
<dbReference type="Proteomes" id="UP001156140">
    <property type="component" value="Unassembled WGS sequence"/>
</dbReference>
<dbReference type="RefSeq" id="WP_281736004.1">
    <property type="nucleotide sequence ID" value="NZ_JAKETQ010000001.1"/>
</dbReference>
<proteinExistence type="predicted"/>